<dbReference type="GO" id="GO:0004402">
    <property type="term" value="F:histone acetyltransferase activity"/>
    <property type="evidence" value="ECO:0007669"/>
    <property type="project" value="InterPro"/>
</dbReference>
<name>A0A2N1JBD7_9BASI</name>
<dbReference type="InterPro" id="IPR024761">
    <property type="entry name" value="TFIIIC_delta_N"/>
</dbReference>
<dbReference type="AlphaFoldDB" id="A0A2N1JBD7"/>
<evidence type="ECO:0000313" key="3">
    <source>
        <dbReference type="EMBL" id="PKI83870.1"/>
    </source>
</evidence>
<feature type="domain" description="Transcription factor IIIC 90kDa subunit N-terminal" evidence="1">
    <location>
        <begin position="24"/>
        <end position="191"/>
    </location>
</feature>
<dbReference type="InterPro" id="IPR044230">
    <property type="entry name" value="GTF3C4"/>
</dbReference>
<dbReference type="PANTHER" id="PTHR15496:SF2">
    <property type="entry name" value="GENERAL TRANSCRIPTION FACTOR 3C POLYPEPTIDE 4"/>
    <property type="match status" value="1"/>
</dbReference>
<dbReference type="GO" id="GO:0006384">
    <property type="term" value="P:transcription initiation at RNA polymerase III promoter"/>
    <property type="evidence" value="ECO:0007669"/>
    <property type="project" value="InterPro"/>
</dbReference>
<gene>
    <name evidence="3" type="ORF">MVES_002186</name>
</gene>
<sequence>MHSAAWTTAFTSGSAVAPAQCIQWSEEGQLLVATTDALHILTPRIGLFPERNGTLDHAVYSLHAHTSTAAHPRYEPSLDEDRATLALPYEATEAWRAAKWSPAGFGPHGACVLATIDARQRLAVYAAEQDTVRGPWTCVETVKDFPYAAQRTDDARRLASSFLALDCSSCIHGEMLLAAGTRGGDLVVWSKRGTAPLNFVTSLRFDAPVDAVQWDAAREIAVHAGATLYVVRMAHSTADIVQLWPLAPRPSLVAWDRAVLHAATPMRLHTFTEPSAVALPMRYVAGQLGKDVVLDDGTVCAWDNTHHKPSFAPALCGIAPWQATPLLAVLRRETERATWRYAVTRRTEYTLYMPLVHGWDINDDAAASVFWDLVPSSLASPPLLAWRAVLLACALCGSPAALSEALCARLHTEYLVPLAARLERCWEARAPMDAWRSLVHDAQSLRWLVDWIDAQPYMQGKRSLCSVHAWSDVIAAVVAALAAPADDAAFKERLGARLMLLAQASDERTRTILEQVAKRTTSRTQWAEPIALGETCPACDAPLAFQLARYTQCAAGHVFERCVATHAVIDTTDTLSCVGCGRNALRAALDAMPGPFPAVDACAQCGNRYRAPR</sequence>
<dbReference type="Pfam" id="PF12657">
    <property type="entry name" value="TFIIIC_delta"/>
    <property type="match status" value="1"/>
</dbReference>
<evidence type="ECO:0000259" key="2">
    <source>
        <dbReference type="Pfam" id="PF12660"/>
    </source>
</evidence>
<dbReference type="InterPro" id="IPR011044">
    <property type="entry name" value="Quino_amine_DH_bsu"/>
</dbReference>
<proteinExistence type="predicted"/>
<evidence type="ECO:0008006" key="5">
    <source>
        <dbReference type="Google" id="ProtNLM"/>
    </source>
</evidence>
<dbReference type="InterPro" id="IPR024764">
    <property type="entry name" value="TFIIIC_Znf"/>
</dbReference>
<protein>
    <recommendedName>
        <fullName evidence="5">Transcription factor IIIC putative zinc-finger domain-containing protein</fullName>
    </recommendedName>
</protein>
<dbReference type="Pfam" id="PF12660">
    <property type="entry name" value="zf-TFIIIC"/>
    <property type="match status" value="1"/>
</dbReference>
<dbReference type="OrthoDB" id="6021743at2759"/>
<accession>A0A2N1JBD7</accession>
<dbReference type="GO" id="GO:0000127">
    <property type="term" value="C:transcription factor TFIIIC complex"/>
    <property type="evidence" value="ECO:0007669"/>
    <property type="project" value="InterPro"/>
</dbReference>
<evidence type="ECO:0000259" key="1">
    <source>
        <dbReference type="Pfam" id="PF12657"/>
    </source>
</evidence>
<evidence type="ECO:0000313" key="4">
    <source>
        <dbReference type="Proteomes" id="UP000232875"/>
    </source>
</evidence>
<dbReference type="PANTHER" id="PTHR15496">
    <property type="entry name" value="GENERAL TRANSCRIPTION FACTOR 3C POLYPEPTIDE 4 FAMILY"/>
    <property type="match status" value="1"/>
</dbReference>
<organism evidence="3 4">
    <name type="scientific">Malassezia vespertilionis</name>
    <dbReference type="NCBI Taxonomy" id="2020962"/>
    <lineage>
        <taxon>Eukaryota</taxon>
        <taxon>Fungi</taxon>
        <taxon>Dikarya</taxon>
        <taxon>Basidiomycota</taxon>
        <taxon>Ustilaginomycotina</taxon>
        <taxon>Malasseziomycetes</taxon>
        <taxon>Malasseziales</taxon>
        <taxon>Malasseziaceae</taxon>
        <taxon>Malassezia</taxon>
    </lineage>
</organism>
<dbReference type="STRING" id="2020962.A0A2N1JBD7"/>
<keyword evidence="4" id="KW-1185">Reference proteome</keyword>
<dbReference type="EMBL" id="KZ454990">
    <property type="protein sequence ID" value="PKI83870.1"/>
    <property type="molecule type" value="Genomic_DNA"/>
</dbReference>
<dbReference type="Proteomes" id="UP000232875">
    <property type="component" value="Unassembled WGS sequence"/>
</dbReference>
<reference evidence="3 4" key="1">
    <citation type="submission" date="2017-10" db="EMBL/GenBank/DDBJ databases">
        <title>A novel species of cold-tolerant Malassezia isolated from bats.</title>
        <authorList>
            <person name="Lorch J.M."/>
            <person name="Palmer J.M."/>
            <person name="Vanderwolf K.J."/>
            <person name="Schmidt K.Z."/>
            <person name="Verant M.L."/>
            <person name="Weller T.J."/>
            <person name="Blehert D.S."/>
        </authorList>
    </citation>
    <scope>NUCLEOTIDE SEQUENCE [LARGE SCALE GENOMIC DNA]</scope>
    <source>
        <strain evidence="3 4">NWHC:44797-103</strain>
    </source>
</reference>
<dbReference type="SUPFAM" id="SSF50969">
    <property type="entry name" value="YVTN repeat-like/Quinoprotein amine dehydrogenase"/>
    <property type="match status" value="1"/>
</dbReference>
<feature type="domain" description="Transcription factor IIIC putative zinc-finger" evidence="2">
    <location>
        <begin position="532"/>
        <end position="608"/>
    </location>
</feature>